<dbReference type="GO" id="GO:0071949">
    <property type="term" value="F:FAD binding"/>
    <property type="evidence" value="ECO:0007669"/>
    <property type="project" value="InterPro"/>
</dbReference>
<dbReference type="InterPro" id="IPR036683">
    <property type="entry name" value="CO_DH_flav_C_dom_sf"/>
</dbReference>
<dbReference type="InterPro" id="IPR016169">
    <property type="entry name" value="FAD-bd_PCMH_sub2"/>
</dbReference>
<accession>A0A398BA93</accession>
<evidence type="ECO:0000313" key="5">
    <source>
        <dbReference type="EMBL" id="RID85768.1"/>
    </source>
</evidence>
<dbReference type="Proteomes" id="UP000265816">
    <property type="component" value="Unassembled WGS sequence"/>
</dbReference>
<keyword evidence="2" id="KW-0274">FAD</keyword>
<dbReference type="InterPro" id="IPR002346">
    <property type="entry name" value="Mopterin_DH_FAD-bd"/>
</dbReference>
<evidence type="ECO:0000256" key="2">
    <source>
        <dbReference type="ARBA" id="ARBA00022827"/>
    </source>
</evidence>
<dbReference type="RefSeq" id="WP_119112621.1">
    <property type="nucleotide sequence ID" value="NZ_CBCSEO010000002.1"/>
</dbReference>
<keyword evidence="3" id="KW-0560">Oxidoreductase</keyword>
<dbReference type="SMART" id="SM01092">
    <property type="entry name" value="CO_deh_flav_C"/>
    <property type="match status" value="1"/>
</dbReference>
<feature type="domain" description="FAD-binding PCMH-type" evidence="4">
    <location>
        <begin position="1"/>
        <end position="174"/>
    </location>
</feature>
<dbReference type="Gene3D" id="3.30.43.10">
    <property type="entry name" value="Uridine Diphospho-n-acetylenolpyruvylglucosamine Reductase, domain 2"/>
    <property type="match status" value="1"/>
</dbReference>
<evidence type="ECO:0000259" key="4">
    <source>
        <dbReference type="PROSITE" id="PS51387"/>
    </source>
</evidence>
<dbReference type="InterPro" id="IPR036318">
    <property type="entry name" value="FAD-bd_PCMH-like_sf"/>
</dbReference>
<dbReference type="EMBL" id="QWVT01000015">
    <property type="protein sequence ID" value="RID85768.1"/>
    <property type="molecule type" value="Genomic_DNA"/>
</dbReference>
<evidence type="ECO:0000313" key="6">
    <source>
        <dbReference type="Proteomes" id="UP000265816"/>
    </source>
</evidence>
<proteinExistence type="predicted"/>
<protein>
    <submittedName>
        <fullName evidence="5">Xanthine dehydrogenase</fullName>
    </submittedName>
</protein>
<dbReference type="SUPFAM" id="SSF56176">
    <property type="entry name" value="FAD-binding/transporter-associated domain-like"/>
    <property type="match status" value="1"/>
</dbReference>
<reference evidence="5 6" key="1">
    <citation type="submission" date="2018-08" db="EMBL/GenBank/DDBJ databases">
        <title>Bacillus jemisoniae sp. nov., Bacillus chryseoplanitiae sp. nov., Bacillus resnikiae sp. nov., and Bacillus frankliniae sp. nov., isolated from Viking spacecraft and associated surfaces.</title>
        <authorList>
            <person name="Seuylemezian A."/>
            <person name="Vaishampayan P."/>
        </authorList>
    </citation>
    <scope>NUCLEOTIDE SEQUENCE [LARGE SCALE GENOMIC DNA]</scope>
    <source>
        <strain evidence="5 6">JJ-247</strain>
    </source>
</reference>
<gene>
    <name evidence="5" type="ORF">D1970_09540</name>
</gene>
<dbReference type="OrthoDB" id="9774454at2"/>
<keyword evidence="6" id="KW-1185">Reference proteome</keyword>
<dbReference type="SUPFAM" id="SSF55447">
    <property type="entry name" value="CO dehydrogenase flavoprotein C-terminal domain-like"/>
    <property type="match status" value="1"/>
</dbReference>
<keyword evidence="1" id="KW-0285">Flavoprotein</keyword>
<dbReference type="PANTHER" id="PTHR42659:SF2">
    <property type="entry name" value="XANTHINE DEHYDROGENASE SUBUNIT C-RELATED"/>
    <property type="match status" value="1"/>
</dbReference>
<dbReference type="InterPro" id="IPR051312">
    <property type="entry name" value="Diverse_Substr_Oxidored"/>
</dbReference>
<dbReference type="Pfam" id="PF00941">
    <property type="entry name" value="FAD_binding_5"/>
    <property type="match status" value="1"/>
</dbReference>
<comment type="caution">
    <text evidence="5">The sequence shown here is derived from an EMBL/GenBank/DDBJ whole genome shotgun (WGS) entry which is preliminary data.</text>
</comment>
<evidence type="ECO:0000256" key="3">
    <source>
        <dbReference type="ARBA" id="ARBA00023002"/>
    </source>
</evidence>
<name>A0A398BA93_9BACI</name>
<dbReference type="PANTHER" id="PTHR42659">
    <property type="entry name" value="XANTHINE DEHYDROGENASE SUBUNIT C-RELATED"/>
    <property type="match status" value="1"/>
</dbReference>
<dbReference type="InterPro" id="IPR005107">
    <property type="entry name" value="CO_DH_flav_C"/>
</dbReference>
<evidence type="ECO:0000256" key="1">
    <source>
        <dbReference type="ARBA" id="ARBA00022630"/>
    </source>
</evidence>
<sequence length="281" mass="32129">MLPFNFEYYKPQTIQDAFRQFYSFRKENKKTIYISGGTELITLGRLNQVYTDAVIDLKRIQEYSSTFFHKDYLVIGGGATLTTIEEVNAFPLLSKTVKEIADRTARNKITIAGNICGQIFYREAILPLLITECLLGIAGAEGIFHLPLQDIFNKEIQLREGEFIFSILIENKYIKLPYVSIKRRKQWDIGYPLVTVAAIKNNDEIRMAFSGVSPFPFRSEEMEKVLNDRALSLEDRVEKSLLSLPGPVLNDVEGSSGYRLFVLKNTMMDAIEELEGERNVK</sequence>
<dbReference type="AlphaFoldDB" id="A0A398BA93"/>
<dbReference type="InterPro" id="IPR016166">
    <property type="entry name" value="FAD-bd_PCMH"/>
</dbReference>
<dbReference type="PROSITE" id="PS51387">
    <property type="entry name" value="FAD_PCMH"/>
    <property type="match status" value="1"/>
</dbReference>
<dbReference type="GO" id="GO:0016491">
    <property type="term" value="F:oxidoreductase activity"/>
    <property type="evidence" value="ECO:0007669"/>
    <property type="project" value="UniProtKB-KW"/>
</dbReference>
<dbReference type="Gene3D" id="3.30.465.10">
    <property type="match status" value="1"/>
</dbReference>
<dbReference type="Gene3D" id="3.30.390.50">
    <property type="entry name" value="CO dehydrogenase flavoprotein, C-terminal domain"/>
    <property type="match status" value="1"/>
</dbReference>
<organism evidence="5 6">
    <name type="scientific">Mesobacillus zeae</name>
    <dbReference type="NCBI Taxonomy" id="1917180"/>
    <lineage>
        <taxon>Bacteria</taxon>
        <taxon>Bacillati</taxon>
        <taxon>Bacillota</taxon>
        <taxon>Bacilli</taxon>
        <taxon>Bacillales</taxon>
        <taxon>Bacillaceae</taxon>
        <taxon>Mesobacillus</taxon>
    </lineage>
</organism>
<dbReference type="InterPro" id="IPR016167">
    <property type="entry name" value="FAD-bd_PCMH_sub1"/>
</dbReference>